<evidence type="ECO:0000313" key="1">
    <source>
        <dbReference type="EMBL" id="GES76001.1"/>
    </source>
</evidence>
<dbReference type="Proteomes" id="UP000615446">
    <property type="component" value="Unassembled WGS sequence"/>
</dbReference>
<gene>
    <name evidence="1" type="ORF">RCL2_000340300</name>
</gene>
<accession>A0A8H3KXA2</accession>
<reference evidence="1" key="1">
    <citation type="submission" date="2019-10" db="EMBL/GenBank/DDBJ databases">
        <title>Conservation and host-specific expression of non-tandemly repeated heterogenous ribosome RNA gene in arbuscular mycorrhizal fungi.</title>
        <authorList>
            <person name="Maeda T."/>
            <person name="Kobayashi Y."/>
            <person name="Nakagawa T."/>
            <person name="Ezawa T."/>
            <person name="Yamaguchi K."/>
            <person name="Bino T."/>
            <person name="Nishimoto Y."/>
            <person name="Shigenobu S."/>
            <person name="Kawaguchi M."/>
        </authorList>
    </citation>
    <scope>NUCLEOTIDE SEQUENCE</scope>
    <source>
        <strain evidence="1">HR1</strain>
    </source>
</reference>
<dbReference type="EMBL" id="BLAL01000018">
    <property type="protein sequence ID" value="GES76001.1"/>
    <property type="molecule type" value="Genomic_DNA"/>
</dbReference>
<sequence length="320" mass="37287">MTIFVKHKSEELPTRWFQGSWTIKEIRDFTQYKAYKRVLEDVNITNMRTYCKSIHENHQVICTKLLKIGENTGYMDTKRRYAIYGGVVINETGSRYSFNIGVQWKRCIEDIIMNVHVPESELVAQGSIDKDTIVVTKEVSTGMQGSEEKVYKDPIQQYILYRNSGLSSIKDMPGFEERKELFENIIKEFNLSSARLIQEKNLQYAIIYVEANFKTKEEILKALNTKPEVYWKQWRRETICVSFSPLVQFPTLSIWMCGNNDASYGLLGRGILAAFGLLDVTFHISSNLFGCRYDGSGRMEKEIRTIYFFEFNSFSKILMK</sequence>
<dbReference type="AlphaFoldDB" id="A0A8H3KXA2"/>
<protein>
    <submittedName>
        <fullName evidence="1">Uncharacterized protein</fullName>
    </submittedName>
</protein>
<name>A0A8H3KXA2_9GLOM</name>
<organism evidence="1 2">
    <name type="scientific">Rhizophagus clarus</name>
    <dbReference type="NCBI Taxonomy" id="94130"/>
    <lineage>
        <taxon>Eukaryota</taxon>
        <taxon>Fungi</taxon>
        <taxon>Fungi incertae sedis</taxon>
        <taxon>Mucoromycota</taxon>
        <taxon>Glomeromycotina</taxon>
        <taxon>Glomeromycetes</taxon>
        <taxon>Glomerales</taxon>
        <taxon>Glomeraceae</taxon>
        <taxon>Rhizophagus</taxon>
    </lineage>
</organism>
<proteinExistence type="predicted"/>
<comment type="caution">
    <text evidence="1">The sequence shown here is derived from an EMBL/GenBank/DDBJ whole genome shotgun (WGS) entry which is preliminary data.</text>
</comment>
<evidence type="ECO:0000313" key="2">
    <source>
        <dbReference type="Proteomes" id="UP000615446"/>
    </source>
</evidence>